<dbReference type="PANTHER" id="PTHR43222:SF2">
    <property type="entry name" value="NUDIX HYDROLASE 23, CHLOROPLASTIC"/>
    <property type="match status" value="1"/>
</dbReference>
<protein>
    <submittedName>
        <fullName evidence="6">NUDIX hydrolase</fullName>
    </submittedName>
</protein>
<sequence length="182" mass="20450">MTWPGPEDYKFCPLCGGRLESRLVKAGEPLRLVCTRCGFVFYLDPKLAVIALVPYQGGLVMVRRSIEPGYGFWVLPGGFVDVGERVEEAVVRETREEAGLTVRVVHLLKVHSYRHSRTVVLSYLTEYVSGELAAGDEELEARVFTRDEIPWEAIAFSSTREAVKEYLELEEGPKSQSPKPDT</sequence>
<dbReference type="Gene3D" id="3.90.79.10">
    <property type="entry name" value="Nucleoside Triphosphate Pyrophosphohydrolase"/>
    <property type="match status" value="1"/>
</dbReference>
<evidence type="ECO:0000259" key="5">
    <source>
        <dbReference type="PROSITE" id="PS51462"/>
    </source>
</evidence>
<dbReference type="Pfam" id="PF14803">
    <property type="entry name" value="Zn_ribbon_Nudix"/>
    <property type="match status" value="1"/>
</dbReference>
<comment type="similarity">
    <text evidence="4">Belongs to the Nudix hydrolase family.</text>
</comment>
<keyword evidence="3" id="KW-0460">Magnesium</keyword>
<dbReference type="GO" id="GO:0016787">
    <property type="term" value="F:hydrolase activity"/>
    <property type="evidence" value="ECO:0007669"/>
    <property type="project" value="UniProtKB-KW"/>
</dbReference>
<evidence type="ECO:0000256" key="3">
    <source>
        <dbReference type="ARBA" id="ARBA00022842"/>
    </source>
</evidence>
<evidence type="ECO:0000256" key="4">
    <source>
        <dbReference type="RuleBase" id="RU003476"/>
    </source>
</evidence>
<dbReference type="PROSITE" id="PS51462">
    <property type="entry name" value="NUDIX"/>
    <property type="match status" value="1"/>
</dbReference>
<name>A0A7C3UXZ5_9BACT</name>
<dbReference type="AlphaFoldDB" id="A0A7C3UXZ5"/>
<dbReference type="InterPro" id="IPR020476">
    <property type="entry name" value="Nudix_hydrolase"/>
</dbReference>
<accession>A0A7C3UXZ5</accession>
<proteinExistence type="inferred from homology"/>
<reference evidence="6" key="1">
    <citation type="journal article" date="2020" name="mSystems">
        <title>Genome- and Community-Level Interaction Insights into Carbon Utilization and Element Cycling Functions of Hydrothermarchaeota in Hydrothermal Sediment.</title>
        <authorList>
            <person name="Zhou Z."/>
            <person name="Liu Y."/>
            <person name="Xu W."/>
            <person name="Pan J."/>
            <person name="Luo Z.H."/>
            <person name="Li M."/>
        </authorList>
    </citation>
    <scope>NUCLEOTIDE SEQUENCE [LARGE SCALE GENOMIC DNA]</scope>
    <source>
        <strain evidence="6">SpSt-897</strain>
    </source>
</reference>
<dbReference type="Pfam" id="PF00293">
    <property type="entry name" value="NUDIX"/>
    <property type="match status" value="1"/>
</dbReference>
<comment type="cofactor">
    <cofactor evidence="1">
        <name>Mg(2+)</name>
        <dbReference type="ChEBI" id="CHEBI:18420"/>
    </cofactor>
</comment>
<dbReference type="SUPFAM" id="SSF55811">
    <property type="entry name" value="Nudix"/>
    <property type="match status" value="1"/>
</dbReference>
<evidence type="ECO:0000256" key="1">
    <source>
        <dbReference type="ARBA" id="ARBA00001946"/>
    </source>
</evidence>
<dbReference type="InterPro" id="IPR015797">
    <property type="entry name" value="NUDIX_hydrolase-like_dom_sf"/>
</dbReference>
<gene>
    <name evidence="6" type="ORF">ENW96_01555</name>
</gene>
<dbReference type="Gene3D" id="2.20.70.10">
    <property type="match status" value="1"/>
</dbReference>
<organism evidence="6">
    <name type="scientific">Desulfobacca acetoxidans</name>
    <dbReference type="NCBI Taxonomy" id="60893"/>
    <lineage>
        <taxon>Bacteria</taxon>
        <taxon>Pseudomonadati</taxon>
        <taxon>Thermodesulfobacteriota</taxon>
        <taxon>Desulfobaccia</taxon>
        <taxon>Desulfobaccales</taxon>
        <taxon>Desulfobaccaceae</taxon>
        <taxon>Desulfobacca</taxon>
    </lineage>
</organism>
<dbReference type="PROSITE" id="PS00893">
    <property type="entry name" value="NUDIX_BOX"/>
    <property type="match status" value="1"/>
</dbReference>
<keyword evidence="2 4" id="KW-0378">Hydrolase</keyword>
<comment type="caution">
    <text evidence="6">The sequence shown here is derived from an EMBL/GenBank/DDBJ whole genome shotgun (WGS) entry which is preliminary data.</text>
</comment>
<dbReference type="InterPro" id="IPR000086">
    <property type="entry name" value="NUDIX_hydrolase_dom"/>
</dbReference>
<evidence type="ECO:0000313" key="6">
    <source>
        <dbReference type="EMBL" id="HGF33061.1"/>
    </source>
</evidence>
<dbReference type="PANTHER" id="PTHR43222">
    <property type="entry name" value="NUDIX HYDROLASE 23"/>
    <property type="match status" value="1"/>
</dbReference>
<dbReference type="PRINTS" id="PR00502">
    <property type="entry name" value="NUDIXFAMILY"/>
</dbReference>
<evidence type="ECO:0000256" key="2">
    <source>
        <dbReference type="ARBA" id="ARBA00022801"/>
    </source>
</evidence>
<dbReference type="InterPro" id="IPR029401">
    <property type="entry name" value="Nudix_N"/>
</dbReference>
<feature type="domain" description="Nudix hydrolase" evidence="5">
    <location>
        <begin position="42"/>
        <end position="167"/>
    </location>
</feature>
<dbReference type="EMBL" id="DTMF01000041">
    <property type="protein sequence ID" value="HGF33061.1"/>
    <property type="molecule type" value="Genomic_DNA"/>
</dbReference>
<dbReference type="InterPro" id="IPR020084">
    <property type="entry name" value="NUDIX_hydrolase_CS"/>
</dbReference>